<evidence type="ECO:0000256" key="5">
    <source>
        <dbReference type="SAM" id="MobiDB-lite"/>
    </source>
</evidence>
<dbReference type="RefSeq" id="WP_223405439.1">
    <property type="nucleotide sequence ID" value="NZ_JAGSHT010000010.1"/>
</dbReference>
<dbReference type="SUPFAM" id="SSF46689">
    <property type="entry name" value="Homeodomain-like"/>
    <property type="match status" value="1"/>
</dbReference>
<name>A0ABS7S9A9_9MICO</name>
<keyword evidence="8" id="KW-1185">Reference proteome</keyword>
<reference evidence="7 8" key="1">
    <citation type="submission" date="2021-04" db="EMBL/GenBank/DDBJ databases">
        <title>Ruania sp. nov., isolated from sandy soil of mangrove forest.</title>
        <authorList>
            <person name="Ge X."/>
            <person name="Huang R."/>
            <person name="Liu W."/>
        </authorList>
    </citation>
    <scope>NUCLEOTIDE SEQUENCE [LARGE SCALE GENOMIC DNA]</scope>
    <source>
        <strain evidence="7 8">N2-46</strain>
    </source>
</reference>
<dbReference type="Proteomes" id="UP000826651">
    <property type="component" value="Unassembled WGS sequence"/>
</dbReference>
<keyword evidence="3" id="KW-0804">Transcription</keyword>
<keyword evidence="2 4" id="KW-0238">DNA-binding</keyword>
<dbReference type="PANTHER" id="PTHR30055:SF243">
    <property type="entry name" value="HTH-TYPE TRANSCRIPTIONAL REGULATOR RV1816"/>
    <property type="match status" value="1"/>
</dbReference>
<protein>
    <submittedName>
        <fullName evidence="7">TetR/AcrR family transcriptional regulator</fullName>
    </submittedName>
</protein>
<dbReference type="InterPro" id="IPR025996">
    <property type="entry name" value="MT1864/Rv1816-like_C"/>
</dbReference>
<proteinExistence type="predicted"/>
<dbReference type="InterPro" id="IPR036271">
    <property type="entry name" value="Tet_transcr_reg_TetR-rel_C_sf"/>
</dbReference>
<dbReference type="InterPro" id="IPR001647">
    <property type="entry name" value="HTH_TetR"/>
</dbReference>
<comment type="caution">
    <text evidence="7">The sequence shown here is derived from an EMBL/GenBank/DDBJ whole genome shotgun (WGS) entry which is preliminary data.</text>
</comment>
<feature type="DNA-binding region" description="H-T-H motif" evidence="4">
    <location>
        <begin position="69"/>
        <end position="88"/>
    </location>
</feature>
<dbReference type="Pfam" id="PF00440">
    <property type="entry name" value="TetR_N"/>
    <property type="match status" value="1"/>
</dbReference>
<dbReference type="SUPFAM" id="SSF48498">
    <property type="entry name" value="Tetracyclin repressor-like, C-terminal domain"/>
    <property type="match status" value="1"/>
</dbReference>
<accession>A0ABS7S9A9</accession>
<feature type="region of interest" description="Disordered" evidence="5">
    <location>
        <begin position="13"/>
        <end position="45"/>
    </location>
</feature>
<dbReference type="EMBL" id="JAGSHT010000010">
    <property type="protein sequence ID" value="MBZ2196513.1"/>
    <property type="molecule type" value="Genomic_DNA"/>
</dbReference>
<dbReference type="PANTHER" id="PTHR30055">
    <property type="entry name" value="HTH-TYPE TRANSCRIPTIONAL REGULATOR RUTR"/>
    <property type="match status" value="1"/>
</dbReference>
<dbReference type="InterPro" id="IPR009057">
    <property type="entry name" value="Homeodomain-like_sf"/>
</dbReference>
<evidence type="ECO:0000256" key="1">
    <source>
        <dbReference type="ARBA" id="ARBA00023015"/>
    </source>
</evidence>
<organism evidence="7 8">
    <name type="scientific">Occultella gossypii</name>
    <dbReference type="NCBI Taxonomy" id="2800820"/>
    <lineage>
        <taxon>Bacteria</taxon>
        <taxon>Bacillati</taxon>
        <taxon>Actinomycetota</taxon>
        <taxon>Actinomycetes</taxon>
        <taxon>Micrococcales</taxon>
        <taxon>Ruaniaceae</taxon>
        <taxon>Occultella</taxon>
    </lineage>
</organism>
<dbReference type="PROSITE" id="PS50977">
    <property type="entry name" value="HTH_TETR_2"/>
    <property type="match status" value="1"/>
</dbReference>
<evidence type="ECO:0000256" key="4">
    <source>
        <dbReference type="PROSITE-ProRule" id="PRU00335"/>
    </source>
</evidence>
<feature type="compositionally biased region" description="Low complexity" evidence="5">
    <location>
        <begin position="29"/>
        <end position="38"/>
    </location>
</feature>
<evidence type="ECO:0000313" key="7">
    <source>
        <dbReference type="EMBL" id="MBZ2196513.1"/>
    </source>
</evidence>
<evidence type="ECO:0000256" key="2">
    <source>
        <dbReference type="ARBA" id="ARBA00023125"/>
    </source>
</evidence>
<dbReference type="Pfam" id="PF13305">
    <property type="entry name" value="TetR_C_33"/>
    <property type="match status" value="1"/>
</dbReference>
<evidence type="ECO:0000313" key="8">
    <source>
        <dbReference type="Proteomes" id="UP000826651"/>
    </source>
</evidence>
<evidence type="ECO:0000259" key="6">
    <source>
        <dbReference type="PROSITE" id="PS50977"/>
    </source>
</evidence>
<sequence>MSRTLFTLFDRKQLAPMQHAPSGPPGPTPSAGTGPRGTTPRERARGAMIDDVITVARRQLGEVGAAGLSVRSVTRELGISPSAVYRYFASRDHILTALLVEGYSRLGAAVTDADDALPPDRVTTRWHRVWHSTRDWAVANPHEYALLYGTPVIGYAAPPETVEPATRVVVRLAEILFHAARRGLLTERLDLSDPAPTAGLRADAEALMATIRELGVAVPDDLDPADPLRVVNAWSELFGAISFELFGHYVRSITRHAEHLDTLAAASARQVGLPEQD</sequence>
<evidence type="ECO:0000256" key="3">
    <source>
        <dbReference type="ARBA" id="ARBA00023163"/>
    </source>
</evidence>
<gene>
    <name evidence="7" type="ORF">KCQ71_10140</name>
</gene>
<feature type="domain" description="HTH tetR-type" evidence="6">
    <location>
        <begin position="46"/>
        <end position="106"/>
    </location>
</feature>
<dbReference type="InterPro" id="IPR050109">
    <property type="entry name" value="HTH-type_TetR-like_transc_reg"/>
</dbReference>
<keyword evidence="1" id="KW-0805">Transcription regulation</keyword>
<dbReference type="Gene3D" id="1.10.357.10">
    <property type="entry name" value="Tetracycline Repressor, domain 2"/>
    <property type="match status" value="1"/>
</dbReference>